<organism evidence="1 2">
    <name type="scientific">Aspergillus oryzae</name>
    <name type="common">Yellow koji mold</name>
    <dbReference type="NCBI Taxonomy" id="5062"/>
    <lineage>
        <taxon>Eukaryota</taxon>
        <taxon>Fungi</taxon>
        <taxon>Dikarya</taxon>
        <taxon>Ascomycota</taxon>
        <taxon>Pezizomycotina</taxon>
        <taxon>Eurotiomycetes</taxon>
        <taxon>Eurotiomycetidae</taxon>
        <taxon>Eurotiales</taxon>
        <taxon>Aspergillaceae</taxon>
        <taxon>Aspergillus</taxon>
        <taxon>Aspergillus subgen. Circumdati</taxon>
    </lineage>
</organism>
<gene>
    <name evidence="1" type="ORF">Aory04_001265700</name>
</gene>
<name>A0AAN4YYV5_ASPOZ</name>
<protein>
    <submittedName>
        <fullName evidence="1">Unnamed protein product</fullName>
    </submittedName>
</protein>
<evidence type="ECO:0000313" key="2">
    <source>
        <dbReference type="Proteomes" id="UP001165205"/>
    </source>
</evidence>
<dbReference type="AlphaFoldDB" id="A0AAN4YYV5"/>
<comment type="caution">
    <text evidence="1">The sequence shown here is derived from an EMBL/GenBank/DDBJ whole genome shotgun (WGS) entry which is preliminary data.</text>
</comment>
<dbReference type="Proteomes" id="UP001165205">
    <property type="component" value="Unassembled WGS sequence"/>
</dbReference>
<proteinExistence type="predicted"/>
<sequence>MNPERNAEDVPDDEASIEAAPLIHQAENETVVPPGQGQPNRRLGLVSTTFLMSVSNRASYSSMPGHGIPDLELFILLKNIELTG</sequence>
<evidence type="ECO:0000313" key="1">
    <source>
        <dbReference type="EMBL" id="GMG37872.1"/>
    </source>
</evidence>
<dbReference type="EMBL" id="BSYA01000264">
    <property type="protein sequence ID" value="GMG37872.1"/>
    <property type="molecule type" value="Genomic_DNA"/>
</dbReference>
<reference evidence="1" key="1">
    <citation type="submission" date="2023-04" db="EMBL/GenBank/DDBJ databases">
        <title>Aspergillus oryzae NBRC 4228.</title>
        <authorList>
            <person name="Ichikawa N."/>
            <person name="Sato H."/>
            <person name="Tonouchi N."/>
        </authorList>
    </citation>
    <scope>NUCLEOTIDE SEQUENCE</scope>
    <source>
        <strain evidence="1">NBRC 4228</strain>
    </source>
</reference>
<accession>A0AAN4YYV5</accession>